<sequence length="139" mass="15711">MPRRPPSPPSFTPPLPADQHLVQLTSPQGSNNFLCVDTKDVERLVEISSKLRRIKTLIVMRGDFAIISLYPTTEKGGRLVGEIVHILDKGDIREWKKSGYWPEGFGEKPAPVPDEEDPSEPEEDDNASHDQEEEHVDRE</sequence>
<dbReference type="InterPro" id="IPR012340">
    <property type="entry name" value="NA-bd_OB-fold"/>
</dbReference>
<dbReference type="InterPro" id="IPR039294">
    <property type="entry name" value="EIF1AD"/>
</dbReference>
<dbReference type="AlphaFoldDB" id="A0A1B9GH86"/>
<dbReference type="OrthoDB" id="1738325at2759"/>
<dbReference type="GO" id="GO:0003743">
    <property type="term" value="F:translation initiation factor activity"/>
    <property type="evidence" value="ECO:0007669"/>
    <property type="project" value="InterPro"/>
</dbReference>
<dbReference type="STRING" id="1296120.A0A1B9GH86"/>
<dbReference type="GO" id="GO:0005634">
    <property type="term" value="C:nucleus"/>
    <property type="evidence" value="ECO:0007669"/>
    <property type="project" value="TreeGrafter"/>
</dbReference>
<accession>A0A1B9GH86</accession>
<dbReference type="PANTHER" id="PTHR21641:SF0">
    <property type="entry name" value="RNA-BINDING PROTEIN EIF1AD-RELATED"/>
    <property type="match status" value="1"/>
</dbReference>
<evidence type="ECO:0000256" key="1">
    <source>
        <dbReference type="ARBA" id="ARBA00022884"/>
    </source>
</evidence>
<feature type="region of interest" description="Disordered" evidence="2">
    <location>
        <begin position="98"/>
        <end position="139"/>
    </location>
</feature>
<reference evidence="4" key="2">
    <citation type="submission" date="2013-12" db="EMBL/GenBank/DDBJ databases">
        <title>Evolution of pathogenesis and genome organization in the Tremellales.</title>
        <authorList>
            <person name="Cuomo C."/>
            <person name="Litvintseva A."/>
            <person name="Heitman J."/>
            <person name="Chen Y."/>
            <person name="Sun S."/>
            <person name="Springer D."/>
            <person name="Dromer F."/>
            <person name="Young S."/>
            <person name="Zeng Q."/>
            <person name="Chapman S."/>
            <person name="Gujja S."/>
            <person name="Saif S."/>
            <person name="Birren B."/>
        </authorList>
    </citation>
    <scope>NUCLEOTIDE SEQUENCE [LARGE SCALE GENOMIC DNA]</scope>
    <source>
        <strain evidence="4">BCC8398</strain>
    </source>
</reference>
<feature type="compositionally biased region" description="Basic and acidic residues" evidence="2">
    <location>
        <begin position="126"/>
        <end position="139"/>
    </location>
</feature>
<evidence type="ECO:0000313" key="4">
    <source>
        <dbReference type="Proteomes" id="UP000092666"/>
    </source>
</evidence>
<dbReference type="SMART" id="SM00652">
    <property type="entry name" value="eIF1a"/>
    <property type="match status" value="1"/>
</dbReference>
<reference evidence="3 4" key="1">
    <citation type="submission" date="2013-07" db="EMBL/GenBank/DDBJ databases">
        <title>The Genome Sequence of Cryptococcus heveanensis BCC8398.</title>
        <authorList>
            <consortium name="The Broad Institute Genome Sequencing Platform"/>
            <person name="Cuomo C."/>
            <person name="Litvintseva A."/>
            <person name="Chen Y."/>
            <person name="Heitman J."/>
            <person name="Sun S."/>
            <person name="Springer D."/>
            <person name="Dromer F."/>
            <person name="Young S.K."/>
            <person name="Zeng Q."/>
            <person name="Gargeya S."/>
            <person name="Fitzgerald M."/>
            <person name="Abouelleil A."/>
            <person name="Alvarado L."/>
            <person name="Berlin A.M."/>
            <person name="Chapman S.B."/>
            <person name="Dewar J."/>
            <person name="Goldberg J."/>
            <person name="Griggs A."/>
            <person name="Gujja S."/>
            <person name="Hansen M."/>
            <person name="Howarth C."/>
            <person name="Imamovic A."/>
            <person name="Larimer J."/>
            <person name="McCowan C."/>
            <person name="Murphy C."/>
            <person name="Pearson M."/>
            <person name="Priest M."/>
            <person name="Roberts A."/>
            <person name="Saif S."/>
            <person name="Shea T."/>
            <person name="Sykes S."/>
            <person name="Wortman J."/>
            <person name="Nusbaum C."/>
            <person name="Birren B."/>
        </authorList>
    </citation>
    <scope>NUCLEOTIDE SEQUENCE [LARGE SCALE GENOMIC DNA]</scope>
    <source>
        <strain evidence="3 4">BCC8398</strain>
    </source>
</reference>
<dbReference type="SUPFAM" id="SSF50249">
    <property type="entry name" value="Nucleic acid-binding proteins"/>
    <property type="match status" value="1"/>
</dbReference>
<dbReference type="PANTHER" id="PTHR21641">
    <property type="entry name" value="TRANSLATION INITIATION FACTOR-RELATED"/>
    <property type="match status" value="1"/>
</dbReference>
<dbReference type="Proteomes" id="UP000092666">
    <property type="component" value="Unassembled WGS sequence"/>
</dbReference>
<dbReference type="GO" id="GO:0003723">
    <property type="term" value="F:RNA binding"/>
    <property type="evidence" value="ECO:0007669"/>
    <property type="project" value="UniProtKB-KW"/>
</dbReference>
<feature type="compositionally biased region" description="Acidic residues" evidence="2">
    <location>
        <begin position="113"/>
        <end position="125"/>
    </location>
</feature>
<gene>
    <name evidence="3" type="ORF">I316_07937</name>
</gene>
<evidence type="ECO:0008006" key="5">
    <source>
        <dbReference type="Google" id="ProtNLM"/>
    </source>
</evidence>
<dbReference type="InterPro" id="IPR001253">
    <property type="entry name" value="TIF_eIF-1A"/>
</dbReference>
<name>A0A1B9GH86_9TREE</name>
<protein>
    <recommendedName>
        <fullName evidence="5">S1-like domain-containing protein</fullName>
    </recommendedName>
</protein>
<evidence type="ECO:0000313" key="3">
    <source>
        <dbReference type="EMBL" id="OCF30409.1"/>
    </source>
</evidence>
<organism evidence="3 4">
    <name type="scientific">Kwoniella heveanensis BCC8398</name>
    <dbReference type="NCBI Taxonomy" id="1296120"/>
    <lineage>
        <taxon>Eukaryota</taxon>
        <taxon>Fungi</taxon>
        <taxon>Dikarya</taxon>
        <taxon>Basidiomycota</taxon>
        <taxon>Agaricomycotina</taxon>
        <taxon>Tremellomycetes</taxon>
        <taxon>Tremellales</taxon>
        <taxon>Cryptococcaceae</taxon>
        <taxon>Kwoniella</taxon>
    </lineage>
</organism>
<dbReference type="EMBL" id="KV700150">
    <property type="protein sequence ID" value="OCF30409.1"/>
    <property type="molecule type" value="Genomic_DNA"/>
</dbReference>
<dbReference type="Gene3D" id="2.40.50.140">
    <property type="entry name" value="Nucleic acid-binding proteins"/>
    <property type="match status" value="1"/>
</dbReference>
<evidence type="ECO:0000256" key="2">
    <source>
        <dbReference type="SAM" id="MobiDB-lite"/>
    </source>
</evidence>
<keyword evidence="1" id="KW-0694">RNA-binding</keyword>
<proteinExistence type="predicted"/>
<keyword evidence="4" id="KW-1185">Reference proteome</keyword>